<evidence type="ECO:0000256" key="1">
    <source>
        <dbReference type="SAM" id="MobiDB-lite"/>
    </source>
</evidence>
<feature type="compositionally biased region" description="Polar residues" evidence="1">
    <location>
        <begin position="19"/>
        <end position="29"/>
    </location>
</feature>
<feature type="region of interest" description="Disordered" evidence="1">
    <location>
        <begin position="51"/>
        <end position="78"/>
    </location>
</feature>
<gene>
    <name evidence="2" type="ORF">KFK09_008354</name>
</gene>
<evidence type="ECO:0000313" key="3">
    <source>
        <dbReference type="Proteomes" id="UP000829196"/>
    </source>
</evidence>
<sequence length="78" mass="8991">MADRKKKSSGKLITENAKKNSQNKQTVRCQNKETIKEKHFKSIHDFFISSDRKEVAPEGRRKAQQRDARSSREEGNGS</sequence>
<dbReference type="AlphaFoldDB" id="A0A8T3BMH8"/>
<accession>A0A8T3BMH8</accession>
<protein>
    <submittedName>
        <fullName evidence="2">Uncharacterized protein</fullName>
    </submittedName>
</protein>
<feature type="region of interest" description="Disordered" evidence="1">
    <location>
        <begin position="1"/>
        <end position="35"/>
    </location>
</feature>
<proteinExistence type="predicted"/>
<keyword evidence="3" id="KW-1185">Reference proteome</keyword>
<dbReference type="EMBL" id="JAGYWB010000007">
    <property type="protein sequence ID" value="KAI0515688.1"/>
    <property type="molecule type" value="Genomic_DNA"/>
</dbReference>
<reference evidence="2" key="1">
    <citation type="journal article" date="2022" name="Front. Genet.">
        <title>Chromosome-Scale Assembly of the Dendrobium nobile Genome Provides Insights Into the Molecular Mechanism of the Biosynthesis of the Medicinal Active Ingredient of Dendrobium.</title>
        <authorList>
            <person name="Xu Q."/>
            <person name="Niu S.-C."/>
            <person name="Li K.-L."/>
            <person name="Zheng P.-J."/>
            <person name="Zhang X.-J."/>
            <person name="Jia Y."/>
            <person name="Liu Y."/>
            <person name="Niu Y.-X."/>
            <person name="Yu L.-H."/>
            <person name="Chen D.-F."/>
            <person name="Zhang G.-Q."/>
        </authorList>
    </citation>
    <scope>NUCLEOTIDE SEQUENCE</scope>
    <source>
        <tissue evidence="2">Leaf</tissue>
    </source>
</reference>
<comment type="caution">
    <text evidence="2">The sequence shown here is derived from an EMBL/GenBank/DDBJ whole genome shotgun (WGS) entry which is preliminary data.</text>
</comment>
<organism evidence="2 3">
    <name type="scientific">Dendrobium nobile</name>
    <name type="common">Orchid</name>
    <dbReference type="NCBI Taxonomy" id="94219"/>
    <lineage>
        <taxon>Eukaryota</taxon>
        <taxon>Viridiplantae</taxon>
        <taxon>Streptophyta</taxon>
        <taxon>Embryophyta</taxon>
        <taxon>Tracheophyta</taxon>
        <taxon>Spermatophyta</taxon>
        <taxon>Magnoliopsida</taxon>
        <taxon>Liliopsida</taxon>
        <taxon>Asparagales</taxon>
        <taxon>Orchidaceae</taxon>
        <taxon>Epidendroideae</taxon>
        <taxon>Malaxideae</taxon>
        <taxon>Dendrobiinae</taxon>
        <taxon>Dendrobium</taxon>
    </lineage>
</organism>
<evidence type="ECO:0000313" key="2">
    <source>
        <dbReference type="EMBL" id="KAI0515688.1"/>
    </source>
</evidence>
<dbReference type="Proteomes" id="UP000829196">
    <property type="component" value="Unassembled WGS sequence"/>
</dbReference>
<name>A0A8T3BMH8_DENNO</name>